<reference evidence="1" key="1">
    <citation type="journal article" date="2015" name="Nature">
        <title>Complex archaea that bridge the gap between prokaryotes and eukaryotes.</title>
        <authorList>
            <person name="Spang A."/>
            <person name="Saw J.H."/>
            <person name="Jorgensen S.L."/>
            <person name="Zaremba-Niedzwiedzka K."/>
            <person name="Martijn J."/>
            <person name="Lind A.E."/>
            <person name="van Eijk R."/>
            <person name="Schleper C."/>
            <person name="Guy L."/>
            <person name="Ettema T.J."/>
        </authorList>
    </citation>
    <scope>NUCLEOTIDE SEQUENCE</scope>
</reference>
<evidence type="ECO:0000313" key="1">
    <source>
        <dbReference type="EMBL" id="KKK58610.1"/>
    </source>
</evidence>
<accession>A0A0F8XCC7</accession>
<comment type="caution">
    <text evidence="1">The sequence shown here is derived from an EMBL/GenBank/DDBJ whole genome shotgun (WGS) entry which is preliminary data.</text>
</comment>
<dbReference type="EMBL" id="LAZR01063890">
    <property type="protein sequence ID" value="KKK58610.1"/>
    <property type="molecule type" value="Genomic_DNA"/>
</dbReference>
<protein>
    <submittedName>
        <fullName evidence="1">Uncharacterized protein</fullName>
    </submittedName>
</protein>
<gene>
    <name evidence="1" type="ORF">LCGC14_3042700</name>
</gene>
<sequence>MKGFVKNESDRTLFILQRAVNPGFSLTFDEAYVVVGKKSGKKKGPTFVNWLRENYFQNPHWAFYKDEGEAYFEKEAIGARPRIVTARGAGKNLVRRDDAQEDSRALALKILDSEIVIAKSLIDKCRDKSVLKKALAASKLRAGKEAHMRHLIRRLEQVYF</sequence>
<name>A0A0F8XCC7_9ZZZZ</name>
<dbReference type="AlphaFoldDB" id="A0A0F8XCC7"/>
<proteinExistence type="predicted"/>
<organism evidence="1">
    <name type="scientific">marine sediment metagenome</name>
    <dbReference type="NCBI Taxonomy" id="412755"/>
    <lineage>
        <taxon>unclassified sequences</taxon>
        <taxon>metagenomes</taxon>
        <taxon>ecological metagenomes</taxon>
    </lineage>
</organism>